<dbReference type="InterPro" id="IPR013780">
    <property type="entry name" value="Glyco_hydro_b"/>
</dbReference>
<evidence type="ECO:0000256" key="2">
    <source>
        <dbReference type="ARBA" id="ARBA00022729"/>
    </source>
</evidence>
<evidence type="ECO:0000259" key="7">
    <source>
        <dbReference type="Pfam" id="PF17801"/>
    </source>
</evidence>
<dbReference type="SUPFAM" id="SSF51445">
    <property type="entry name" value="(Trans)glycosidases"/>
    <property type="match status" value="1"/>
</dbReference>
<dbReference type="PANTHER" id="PTHR11452:SF42">
    <property type="entry name" value="ALPHA-GALACTOSIDASE"/>
    <property type="match status" value="1"/>
</dbReference>
<keyword evidence="3 5" id="KW-0378">Hydrolase</keyword>
<dbReference type="OrthoDB" id="9807519at2"/>
<dbReference type="InterPro" id="IPR041233">
    <property type="entry name" value="Melibiase_C"/>
</dbReference>
<evidence type="ECO:0000313" key="9">
    <source>
        <dbReference type="Proteomes" id="UP000256561"/>
    </source>
</evidence>
<proteinExistence type="inferred from homology"/>
<accession>A0A3D8MFH3</accession>
<feature type="domain" description="Alpha galactosidase C-terminal" evidence="7">
    <location>
        <begin position="394"/>
        <end position="465"/>
    </location>
</feature>
<dbReference type="Pfam" id="PF16499">
    <property type="entry name" value="Melibiase_2"/>
    <property type="match status" value="2"/>
</dbReference>
<dbReference type="GO" id="GO:0005975">
    <property type="term" value="P:carbohydrate metabolic process"/>
    <property type="evidence" value="ECO:0007669"/>
    <property type="project" value="InterPro"/>
</dbReference>
<comment type="similarity">
    <text evidence="1 5">Belongs to the glycosyl hydrolase 27 family.</text>
</comment>
<keyword evidence="5" id="KW-1015">Disulfide bond</keyword>
<dbReference type="Proteomes" id="UP000256561">
    <property type="component" value="Unassembled WGS sequence"/>
</dbReference>
<dbReference type="PANTHER" id="PTHR11452">
    <property type="entry name" value="ALPHA-GALACTOSIDASE/ALPHA-N-ACETYLGALACTOSAMINIDASE"/>
    <property type="match status" value="1"/>
</dbReference>
<dbReference type="InterPro" id="IPR002241">
    <property type="entry name" value="Glyco_hydro_27"/>
</dbReference>
<dbReference type="PRINTS" id="PR00740">
    <property type="entry name" value="GLHYDRLASE27"/>
</dbReference>
<comment type="catalytic activity">
    <reaction evidence="5">
        <text>Hydrolysis of terminal, non-reducing alpha-D-galactose residues in alpha-D-galactosides, including galactose oligosaccharides, galactomannans and galactolipids.</text>
        <dbReference type="EC" id="3.2.1.22"/>
    </reaction>
</comment>
<evidence type="ECO:0000313" key="8">
    <source>
        <dbReference type="EMBL" id="RDV29360.1"/>
    </source>
</evidence>
<keyword evidence="6" id="KW-0472">Membrane</keyword>
<comment type="caution">
    <text evidence="8">The sequence shown here is derived from an EMBL/GenBank/DDBJ whole genome shotgun (WGS) entry which is preliminary data.</text>
</comment>
<dbReference type="EMBL" id="QRHA01000001">
    <property type="protein sequence ID" value="RDV29360.1"/>
    <property type="molecule type" value="Genomic_DNA"/>
</dbReference>
<keyword evidence="9" id="KW-1185">Reference proteome</keyword>
<dbReference type="EC" id="3.2.1.22" evidence="5"/>
<organism evidence="8 9">
    <name type="scientific">Alteromonas aestuariivivens</name>
    <dbReference type="NCBI Taxonomy" id="1938339"/>
    <lineage>
        <taxon>Bacteria</taxon>
        <taxon>Pseudomonadati</taxon>
        <taxon>Pseudomonadota</taxon>
        <taxon>Gammaproteobacteria</taxon>
        <taxon>Alteromonadales</taxon>
        <taxon>Alteromonadaceae</taxon>
        <taxon>Alteromonas/Salinimonas group</taxon>
        <taxon>Alteromonas</taxon>
    </lineage>
</organism>
<evidence type="ECO:0000256" key="6">
    <source>
        <dbReference type="SAM" id="Phobius"/>
    </source>
</evidence>
<evidence type="ECO:0000256" key="4">
    <source>
        <dbReference type="ARBA" id="ARBA00023295"/>
    </source>
</evidence>
<evidence type="ECO:0000256" key="1">
    <source>
        <dbReference type="ARBA" id="ARBA00009743"/>
    </source>
</evidence>
<keyword evidence="6" id="KW-0812">Transmembrane</keyword>
<dbReference type="Gene3D" id="2.60.40.1180">
    <property type="entry name" value="Golgi alpha-mannosidase II"/>
    <property type="match status" value="1"/>
</dbReference>
<name>A0A3D8MFH3_9ALTE</name>
<dbReference type="InterPro" id="IPR013785">
    <property type="entry name" value="Aldolase_TIM"/>
</dbReference>
<dbReference type="SUPFAM" id="SSF51011">
    <property type="entry name" value="Glycosyl hydrolase domain"/>
    <property type="match status" value="1"/>
</dbReference>
<dbReference type="Gene3D" id="3.20.20.70">
    <property type="entry name" value="Aldolase class I"/>
    <property type="match status" value="1"/>
</dbReference>
<evidence type="ECO:0000256" key="5">
    <source>
        <dbReference type="RuleBase" id="RU361168"/>
    </source>
</evidence>
<keyword evidence="6" id="KW-1133">Transmembrane helix</keyword>
<dbReference type="AlphaFoldDB" id="A0A3D8MFH3"/>
<protein>
    <recommendedName>
        <fullName evidence="5">Alpha-galactosidase</fullName>
        <ecNumber evidence="5">3.2.1.22</ecNumber>
    </recommendedName>
    <alternativeName>
        <fullName evidence="5">Melibiase</fullName>
    </alternativeName>
</protein>
<reference evidence="9" key="1">
    <citation type="submission" date="2018-08" db="EMBL/GenBank/DDBJ databases">
        <authorList>
            <person name="Zhang J."/>
            <person name="Du Z.-J."/>
        </authorList>
    </citation>
    <scope>NUCLEOTIDE SEQUENCE [LARGE SCALE GENOMIC DNA]</scope>
    <source>
        <strain evidence="9">KCTC 52655</strain>
    </source>
</reference>
<sequence>MVRSLHPADARFYWFILCLSLMQIIMKSHFNSRLASTPPMGWNSWDGFSVTINEQEMRENAKFIAEHLKPFGWEYVVLDLGWYAPGADRYNYKQDDIPVVIDEFGRFLPCPEKFPSSANGQGLKPLADYVHSLGLKFGLHIMRGIPLQAVKQKTPVKGTRVTADQIAYDRENCPWFNSMQTLNFALPQAQAYYDSIFELYAQWGVDYIKADDVNAWHEVHNSDGSPTGTGSPYRVDDIEGIASAIKSCGRDMLLSLSPGGPETTLINHLRNHANLWRISADFWDEWGSLKKQMQRCAIWAPFAISGHWPDADMLPIGFMPRGESGEANRHSNFNEAELHTLMTLWCICRSPLMIGGDLPRSRAEILPLLTNSDAISVNQHSTNNHRLFSQSGGEFWFAQSTLTDAAYVAILNTNDIQHTFTFEFSALPGKLRQSAQDVWQRYSVSADNQHVSVTLGAHDSVLLKLA</sequence>
<feature type="transmembrane region" description="Helical" evidence="6">
    <location>
        <begin position="12"/>
        <end position="30"/>
    </location>
</feature>
<dbReference type="Pfam" id="PF17801">
    <property type="entry name" value="Melibiase_C"/>
    <property type="match status" value="1"/>
</dbReference>
<dbReference type="GO" id="GO:0004557">
    <property type="term" value="F:alpha-galactosidase activity"/>
    <property type="evidence" value="ECO:0007669"/>
    <property type="project" value="UniProtKB-EC"/>
</dbReference>
<keyword evidence="4 5" id="KW-0326">Glycosidase</keyword>
<dbReference type="InterPro" id="IPR017853">
    <property type="entry name" value="GH"/>
</dbReference>
<keyword evidence="2" id="KW-0732">Signal</keyword>
<gene>
    <name evidence="8" type="ORF">DXV75_02620</name>
</gene>
<evidence type="ECO:0000256" key="3">
    <source>
        <dbReference type="ARBA" id="ARBA00022801"/>
    </source>
</evidence>
<dbReference type="CDD" id="cd14792">
    <property type="entry name" value="GH27"/>
    <property type="match status" value="1"/>
</dbReference>